<feature type="non-terminal residue" evidence="1">
    <location>
        <position position="1"/>
    </location>
</feature>
<dbReference type="EMBL" id="UINC01067618">
    <property type="protein sequence ID" value="SVB99449.1"/>
    <property type="molecule type" value="Genomic_DNA"/>
</dbReference>
<reference evidence="1" key="1">
    <citation type="submission" date="2018-05" db="EMBL/GenBank/DDBJ databases">
        <authorList>
            <person name="Lanie J.A."/>
            <person name="Ng W.-L."/>
            <person name="Kazmierczak K.M."/>
            <person name="Andrzejewski T.M."/>
            <person name="Davidsen T.M."/>
            <person name="Wayne K.J."/>
            <person name="Tettelin H."/>
            <person name="Glass J.I."/>
            <person name="Rusch D."/>
            <person name="Podicherti R."/>
            <person name="Tsui H.-C.T."/>
            <person name="Winkler M.E."/>
        </authorList>
    </citation>
    <scope>NUCLEOTIDE SEQUENCE</scope>
</reference>
<proteinExistence type="predicted"/>
<organism evidence="1">
    <name type="scientific">marine metagenome</name>
    <dbReference type="NCBI Taxonomy" id="408172"/>
    <lineage>
        <taxon>unclassified sequences</taxon>
        <taxon>metagenomes</taxon>
        <taxon>ecological metagenomes</taxon>
    </lineage>
</organism>
<accession>A0A382IJJ7</accession>
<protein>
    <submittedName>
        <fullName evidence="1">Uncharacterized protein</fullName>
    </submittedName>
</protein>
<dbReference type="AlphaFoldDB" id="A0A382IJJ7"/>
<sequence>VSSWEKNEIEKNGDGSISEKIGDKTRLYEKQLLPLWLNVKSIRYIRSIYNPGGDPPVITEEKEIHSKSKKTYNPEHAERLGCNSSITDNIAFFGEKGTSELSLDIFPISETSKNEISYGSLCVFSETGRTMSNFIELYIEQNIFDEIKELHLSSNLHSVTVSLDFSREINMYQERDYQSPVTSWRIEKSEEGEDGSTYSEEFEGLLRRIDVISNNQELPK</sequence>
<name>A0A382IJJ7_9ZZZZ</name>
<evidence type="ECO:0000313" key="1">
    <source>
        <dbReference type="EMBL" id="SVB99449.1"/>
    </source>
</evidence>
<gene>
    <name evidence="1" type="ORF">METZ01_LOCUS252303</name>
</gene>